<evidence type="ECO:0000313" key="9">
    <source>
        <dbReference type="EMBL" id="MBY5951300.1"/>
    </source>
</evidence>
<feature type="transmembrane region" description="Helical" evidence="7">
    <location>
        <begin position="247"/>
        <end position="267"/>
    </location>
</feature>
<evidence type="ECO:0000256" key="2">
    <source>
        <dbReference type="ARBA" id="ARBA00007755"/>
    </source>
</evidence>
<dbReference type="PANTHER" id="PTHR30252">
    <property type="entry name" value="INNER MEMBRANE PEPTIDE TRANSPORTER"/>
    <property type="match status" value="1"/>
</dbReference>
<evidence type="ECO:0000256" key="6">
    <source>
        <dbReference type="ARBA" id="ARBA00023136"/>
    </source>
</evidence>
<feature type="domain" description="CstA N-terminal" evidence="8">
    <location>
        <begin position="353"/>
        <end position="495"/>
    </location>
</feature>
<proteinExistence type="inferred from homology"/>
<sequence>MSYSVILVLSAIILILAYRFYGNFVYKKFGLNDKNPSPAHTHRDGVDYEPSKPIVVLGHHFASIAGAGPIVGPVIAVSFGWVPAIIWILVGGIFFGAVHDLGSMAASLRTEGKSIGVIIRNQIGLRGKQLFVIFSFSTLILVIGVFADIIAKTFISNPAVASASFLFILLAVGFGIVNRLIGDRKKAFLLISIVGVALMYFSVYLGMLIPFALDYRAWIFLLLAYAFIASVTPVSLLLQPRDYLNSFLLYGMMLAAILGVIFSNPTIQMSSEITLTDQNLGYIFPVLFVTIACGAISGFHSLVASGTTSKQLDKVSDAKVVGFGGMLIESFLAILSVGAVVVLSKGEYLSRLGTEGPVSLFSSGLGGMMGSLGIPVEFAVSFVALTVSAFALTTLDTCTRLARFTLQEYFEDVKTPMGKTLSENRFVSTGLVVLFSALLLASGEFATLWPIFGSANQLLAALALLTIAVWMIRKKKNALFVTLPMFFMFTVTLASLGLFAWKNFQDQVYVLSLIAALLFVLAISLMVLATRSIKKEIKEPAKAL</sequence>
<dbReference type="Pfam" id="PF02554">
    <property type="entry name" value="CstA"/>
    <property type="match status" value="2"/>
</dbReference>
<comment type="subcellular location">
    <subcellularLocation>
        <location evidence="1">Cell membrane</location>
        <topology evidence="1">Multi-pass membrane protein</topology>
    </subcellularLocation>
</comment>
<feature type="transmembrane region" description="Helical" evidence="7">
    <location>
        <begin position="455"/>
        <end position="472"/>
    </location>
</feature>
<organism evidence="9 10">
    <name type="scientific">Algoriphagus marincola</name>
    <dbReference type="NCBI Taxonomy" id="264027"/>
    <lineage>
        <taxon>Bacteria</taxon>
        <taxon>Pseudomonadati</taxon>
        <taxon>Bacteroidota</taxon>
        <taxon>Cytophagia</taxon>
        <taxon>Cytophagales</taxon>
        <taxon>Cyclobacteriaceae</taxon>
        <taxon>Algoriphagus</taxon>
    </lineage>
</organism>
<keyword evidence="10" id="KW-1185">Reference proteome</keyword>
<protein>
    <submittedName>
        <fullName evidence="9">Carbon starvation protein A</fullName>
    </submittedName>
</protein>
<evidence type="ECO:0000256" key="1">
    <source>
        <dbReference type="ARBA" id="ARBA00004651"/>
    </source>
</evidence>
<evidence type="ECO:0000313" key="10">
    <source>
        <dbReference type="Proteomes" id="UP000766609"/>
    </source>
</evidence>
<accession>A0ABS7N4P3</accession>
<comment type="similarity">
    <text evidence="2">Belongs to the peptide transporter carbon starvation (CstA) (TC 2.A.114) family.</text>
</comment>
<evidence type="ECO:0000256" key="5">
    <source>
        <dbReference type="ARBA" id="ARBA00022989"/>
    </source>
</evidence>
<feature type="transmembrane region" description="Helical" evidence="7">
    <location>
        <begin position="217"/>
        <end position="238"/>
    </location>
</feature>
<evidence type="ECO:0000259" key="8">
    <source>
        <dbReference type="Pfam" id="PF02554"/>
    </source>
</evidence>
<feature type="transmembrane region" description="Helical" evidence="7">
    <location>
        <begin position="479"/>
        <end position="501"/>
    </location>
</feature>
<keyword evidence="5 7" id="KW-1133">Transmembrane helix</keyword>
<dbReference type="RefSeq" id="WP_222584019.1">
    <property type="nucleotide sequence ID" value="NZ_JAHVHP010000002.1"/>
</dbReference>
<comment type="caution">
    <text evidence="9">The sequence shown here is derived from an EMBL/GenBank/DDBJ whole genome shotgun (WGS) entry which is preliminary data.</text>
</comment>
<dbReference type="InterPro" id="IPR003706">
    <property type="entry name" value="CstA_N"/>
</dbReference>
<feature type="transmembrane region" description="Helical" evidence="7">
    <location>
        <begin position="372"/>
        <end position="395"/>
    </location>
</feature>
<name>A0ABS7N4P3_9BACT</name>
<feature type="transmembrane region" description="Helical" evidence="7">
    <location>
        <begin position="507"/>
        <end position="529"/>
    </location>
</feature>
<feature type="domain" description="CstA N-terminal" evidence="8">
    <location>
        <begin position="5"/>
        <end position="349"/>
    </location>
</feature>
<feature type="transmembrane region" description="Helical" evidence="7">
    <location>
        <begin position="188"/>
        <end position="211"/>
    </location>
</feature>
<keyword evidence="6 7" id="KW-0472">Membrane</keyword>
<evidence type="ECO:0000256" key="4">
    <source>
        <dbReference type="ARBA" id="ARBA00022692"/>
    </source>
</evidence>
<feature type="transmembrane region" description="Helical" evidence="7">
    <location>
        <begin position="279"/>
        <end position="299"/>
    </location>
</feature>
<dbReference type="PANTHER" id="PTHR30252:SF0">
    <property type="entry name" value="PEPTIDE TRANSPORTER CSTA"/>
    <property type="match status" value="1"/>
</dbReference>
<reference evidence="9 10" key="1">
    <citation type="submission" date="2021-06" db="EMBL/GenBank/DDBJ databases">
        <title>44 bacteria genomes isolated from Dapeng, Shenzhen.</title>
        <authorList>
            <person name="Zheng W."/>
            <person name="Yu S."/>
            <person name="Huang Y."/>
        </authorList>
    </citation>
    <scope>NUCLEOTIDE SEQUENCE [LARGE SCALE GENOMIC DNA]</scope>
    <source>
        <strain evidence="9 10">DP5N14-6</strain>
    </source>
</reference>
<feature type="transmembrane region" description="Helical" evidence="7">
    <location>
        <begin position="129"/>
        <end position="147"/>
    </location>
</feature>
<feature type="transmembrane region" description="Helical" evidence="7">
    <location>
        <begin position="6"/>
        <end position="26"/>
    </location>
</feature>
<feature type="transmembrane region" description="Helical" evidence="7">
    <location>
        <begin position="85"/>
        <end position="108"/>
    </location>
</feature>
<keyword evidence="3" id="KW-1003">Cell membrane</keyword>
<dbReference type="InterPro" id="IPR051605">
    <property type="entry name" value="CstA"/>
</dbReference>
<dbReference type="EMBL" id="JAHVHP010000002">
    <property type="protein sequence ID" value="MBY5951300.1"/>
    <property type="molecule type" value="Genomic_DNA"/>
</dbReference>
<feature type="transmembrane region" description="Helical" evidence="7">
    <location>
        <begin position="159"/>
        <end position="181"/>
    </location>
</feature>
<evidence type="ECO:0000256" key="3">
    <source>
        <dbReference type="ARBA" id="ARBA00022475"/>
    </source>
</evidence>
<feature type="transmembrane region" description="Helical" evidence="7">
    <location>
        <begin position="426"/>
        <end position="449"/>
    </location>
</feature>
<dbReference type="Proteomes" id="UP000766609">
    <property type="component" value="Unassembled WGS sequence"/>
</dbReference>
<gene>
    <name evidence="9" type="ORF">KUV23_09970</name>
</gene>
<keyword evidence="4 7" id="KW-0812">Transmembrane</keyword>
<evidence type="ECO:0000256" key="7">
    <source>
        <dbReference type="SAM" id="Phobius"/>
    </source>
</evidence>
<feature type="transmembrane region" description="Helical" evidence="7">
    <location>
        <begin position="320"/>
        <end position="343"/>
    </location>
</feature>